<dbReference type="PANTHER" id="PTHR47074:SF11">
    <property type="entry name" value="REVERSE TRANSCRIPTASE-LIKE PROTEIN"/>
    <property type="match status" value="1"/>
</dbReference>
<dbReference type="PANTHER" id="PTHR47074">
    <property type="entry name" value="BNAC02G40300D PROTEIN"/>
    <property type="match status" value="1"/>
</dbReference>
<feature type="domain" description="RNase H type-1" evidence="1">
    <location>
        <begin position="6"/>
        <end position="86"/>
    </location>
</feature>
<dbReference type="InterPro" id="IPR002156">
    <property type="entry name" value="RNaseH_domain"/>
</dbReference>
<accession>A0A0E0L6Y4</accession>
<evidence type="ECO:0000259" key="1">
    <source>
        <dbReference type="Pfam" id="PF13456"/>
    </source>
</evidence>
<dbReference type="GO" id="GO:0004523">
    <property type="term" value="F:RNA-DNA hybrid ribonuclease activity"/>
    <property type="evidence" value="ECO:0007669"/>
    <property type="project" value="InterPro"/>
</dbReference>
<dbReference type="EnsemblPlants" id="OPUNC06G00720.1">
    <property type="protein sequence ID" value="OPUNC06G00720.1"/>
    <property type="gene ID" value="OPUNC06G00720"/>
</dbReference>
<dbReference type="HOGENOM" id="CLU_2389956_0_0_1"/>
<proteinExistence type="predicted"/>
<name>A0A0E0L6Y4_ORYPU</name>
<dbReference type="InterPro" id="IPR044730">
    <property type="entry name" value="RNase_H-like_dom_plant"/>
</dbReference>
<keyword evidence="3" id="KW-1185">Reference proteome</keyword>
<dbReference type="Pfam" id="PF13456">
    <property type="entry name" value="RVT_3"/>
    <property type="match status" value="1"/>
</dbReference>
<dbReference type="Gramene" id="OPUNC06G00720.1">
    <property type="protein sequence ID" value="OPUNC06G00720.1"/>
    <property type="gene ID" value="OPUNC06G00720"/>
</dbReference>
<organism evidence="2">
    <name type="scientific">Oryza punctata</name>
    <name type="common">Red rice</name>
    <dbReference type="NCBI Taxonomy" id="4537"/>
    <lineage>
        <taxon>Eukaryota</taxon>
        <taxon>Viridiplantae</taxon>
        <taxon>Streptophyta</taxon>
        <taxon>Embryophyta</taxon>
        <taxon>Tracheophyta</taxon>
        <taxon>Spermatophyta</taxon>
        <taxon>Magnoliopsida</taxon>
        <taxon>Liliopsida</taxon>
        <taxon>Poales</taxon>
        <taxon>Poaceae</taxon>
        <taxon>BOP clade</taxon>
        <taxon>Oryzoideae</taxon>
        <taxon>Oryzeae</taxon>
        <taxon>Oryzinae</taxon>
        <taxon>Oryza</taxon>
    </lineage>
</organism>
<dbReference type="InterPro" id="IPR052929">
    <property type="entry name" value="RNase_H-like_EbsB-rel"/>
</dbReference>
<dbReference type="Gramene" id="OPUNC06G00790.1">
    <property type="protein sequence ID" value="OPUNC06G00790.1"/>
    <property type="gene ID" value="OPUNC06G00790"/>
</dbReference>
<dbReference type="Proteomes" id="UP000026962">
    <property type="component" value="Chromosome 6"/>
</dbReference>
<dbReference type="GO" id="GO:0003676">
    <property type="term" value="F:nucleic acid binding"/>
    <property type="evidence" value="ECO:0007669"/>
    <property type="project" value="InterPro"/>
</dbReference>
<sequence length="94" mass="9844">MDTSGGGLLQDSGTGGWGFAVRNSSGFVLEAGAGFISRASSALQAEALAGQRSLMRVAQLGMTRIIVEVDASNLGKALNSQELDRKFVTKWLIV</sequence>
<evidence type="ECO:0000313" key="3">
    <source>
        <dbReference type="Proteomes" id="UP000026962"/>
    </source>
</evidence>
<dbReference type="InterPro" id="IPR036397">
    <property type="entry name" value="RNaseH_sf"/>
</dbReference>
<dbReference type="AlphaFoldDB" id="A0A0E0L6Y4"/>
<dbReference type="Gene3D" id="3.30.420.10">
    <property type="entry name" value="Ribonuclease H-like superfamily/Ribonuclease H"/>
    <property type="match status" value="1"/>
</dbReference>
<reference evidence="2" key="1">
    <citation type="submission" date="2015-04" db="UniProtKB">
        <authorList>
            <consortium name="EnsemblPlants"/>
        </authorList>
    </citation>
    <scope>IDENTIFICATION</scope>
</reference>
<evidence type="ECO:0000313" key="2">
    <source>
        <dbReference type="EnsemblPlants" id="OPUNC06G00720.1"/>
    </source>
</evidence>
<dbReference type="CDD" id="cd06222">
    <property type="entry name" value="RNase_H_like"/>
    <property type="match status" value="1"/>
</dbReference>
<protein>
    <recommendedName>
        <fullName evidence="1">RNase H type-1 domain-containing protein</fullName>
    </recommendedName>
</protein>
<reference evidence="2" key="2">
    <citation type="submission" date="2018-05" db="EMBL/GenBank/DDBJ databases">
        <title>OpunRS2 (Oryza punctata Reference Sequence Version 2).</title>
        <authorList>
            <person name="Zhang J."/>
            <person name="Kudrna D."/>
            <person name="Lee S."/>
            <person name="Talag J."/>
            <person name="Welchert J."/>
            <person name="Wing R.A."/>
        </authorList>
    </citation>
    <scope>NUCLEOTIDE SEQUENCE [LARGE SCALE GENOMIC DNA]</scope>
</reference>
<dbReference type="EnsemblPlants" id="OPUNC06G00790.1">
    <property type="protein sequence ID" value="OPUNC06G00790.1"/>
    <property type="gene ID" value="OPUNC06G00790"/>
</dbReference>